<accession>A0ABP5MAR7</accession>
<sequence>MPRTLQESFDPRANSIGFLRWLMAFAVIFSHAGPLAGFYGGRDLGTQISSEQSIGGVAVAGFFFLSGFLITKSRMGSSTIFRYFWRRGLRIFPAWWLALLLTGFVLAPLAWRQEAGTWDGFWNATDESPLTYFFHNMWLTLVQKNIAGMGTSIPFGADHGGFDWNGSAWTLVYEFRAYIIVGLLGLFGMLWHRWIGGAVAGIIILLACMQWAYVGNLTMINGLFGNIFYLLLLAPFAFGMLFALFGDKIPIDDRLAIAAVIFAGVTYAFGGWLFIGQYAFCYVLMWFAIRVKAVQGWERPGDMSYGIYIFAWPIMQFAAYFDLQSAGWLVYHLVVVVVVHVLAFGSWHLIEKPALSLKNWTPRWLVWLLARWKPVEDRIRDRIVVPGFSSTRRARELEAAA</sequence>
<feature type="transmembrane region" description="Helical" evidence="1">
    <location>
        <begin position="194"/>
        <end position="214"/>
    </location>
</feature>
<evidence type="ECO:0000313" key="4">
    <source>
        <dbReference type="Proteomes" id="UP001501599"/>
    </source>
</evidence>
<reference evidence="4" key="1">
    <citation type="journal article" date="2019" name="Int. J. Syst. Evol. Microbiol.">
        <title>The Global Catalogue of Microorganisms (GCM) 10K type strain sequencing project: providing services to taxonomists for standard genome sequencing and annotation.</title>
        <authorList>
            <consortium name="The Broad Institute Genomics Platform"/>
            <consortium name="The Broad Institute Genome Sequencing Center for Infectious Disease"/>
            <person name="Wu L."/>
            <person name="Ma J."/>
        </authorList>
    </citation>
    <scope>NUCLEOTIDE SEQUENCE [LARGE SCALE GENOMIC DNA]</scope>
    <source>
        <strain evidence="4">JCM 16026</strain>
    </source>
</reference>
<evidence type="ECO:0000256" key="1">
    <source>
        <dbReference type="SAM" id="Phobius"/>
    </source>
</evidence>
<comment type="caution">
    <text evidence="3">The sequence shown here is derived from an EMBL/GenBank/DDBJ whole genome shotgun (WGS) entry which is preliminary data.</text>
</comment>
<feature type="transmembrane region" description="Helical" evidence="1">
    <location>
        <begin position="92"/>
        <end position="111"/>
    </location>
</feature>
<keyword evidence="3" id="KW-0808">Transferase</keyword>
<feature type="transmembrane region" description="Helical" evidence="1">
    <location>
        <begin position="226"/>
        <end position="245"/>
    </location>
</feature>
<feature type="transmembrane region" description="Helical" evidence="1">
    <location>
        <begin position="168"/>
        <end position="187"/>
    </location>
</feature>
<feature type="transmembrane region" description="Helical" evidence="1">
    <location>
        <begin position="21"/>
        <end position="41"/>
    </location>
</feature>
<keyword evidence="1" id="KW-1133">Transmembrane helix</keyword>
<feature type="transmembrane region" description="Helical" evidence="1">
    <location>
        <begin position="53"/>
        <end position="71"/>
    </location>
</feature>
<proteinExistence type="predicted"/>
<dbReference type="PANTHER" id="PTHR23028:SF53">
    <property type="entry name" value="ACYL_TRANSF_3 DOMAIN-CONTAINING PROTEIN"/>
    <property type="match status" value="1"/>
</dbReference>
<name>A0ABP5MAR7_9MICO</name>
<dbReference type="EMBL" id="BAAAQT010000005">
    <property type="protein sequence ID" value="GAA2171710.1"/>
    <property type="molecule type" value="Genomic_DNA"/>
</dbReference>
<keyword evidence="3" id="KW-0012">Acyltransferase</keyword>
<keyword evidence="1" id="KW-0472">Membrane</keyword>
<evidence type="ECO:0000259" key="2">
    <source>
        <dbReference type="Pfam" id="PF01757"/>
    </source>
</evidence>
<feature type="transmembrane region" description="Helical" evidence="1">
    <location>
        <begin position="328"/>
        <end position="350"/>
    </location>
</feature>
<dbReference type="PANTHER" id="PTHR23028">
    <property type="entry name" value="ACETYLTRANSFERASE"/>
    <property type="match status" value="1"/>
</dbReference>
<dbReference type="RefSeq" id="WP_344340277.1">
    <property type="nucleotide sequence ID" value="NZ_BAAAQT010000005.1"/>
</dbReference>
<keyword evidence="1" id="KW-0812">Transmembrane</keyword>
<feature type="transmembrane region" description="Helical" evidence="1">
    <location>
        <begin position="305"/>
        <end position="321"/>
    </location>
</feature>
<organism evidence="3 4">
    <name type="scientific">Agrococcus versicolor</name>
    <dbReference type="NCBI Taxonomy" id="501482"/>
    <lineage>
        <taxon>Bacteria</taxon>
        <taxon>Bacillati</taxon>
        <taxon>Actinomycetota</taxon>
        <taxon>Actinomycetes</taxon>
        <taxon>Micrococcales</taxon>
        <taxon>Microbacteriaceae</taxon>
        <taxon>Agrococcus</taxon>
    </lineage>
</organism>
<evidence type="ECO:0000313" key="3">
    <source>
        <dbReference type="EMBL" id="GAA2171710.1"/>
    </source>
</evidence>
<protein>
    <submittedName>
        <fullName evidence="3">Acyltransferase</fullName>
    </submittedName>
</protein>
<dbReference type="GO" id="GO:0016746">
    <property type="term" value="F:acyltransferase activity"/>
    <property type="evidence" value="ECO:0007669"/>
    <property type="project" value="UniProtKB-KW"/>
</dbReference>
<keyword evidence="4" id="KW-1185">Reference proteome</keyword>
<gene>
    <name evidence="3" type="ORF">GCM10009846_06570</name>
</gene>
<dbReference type="InterPro" id="IPR002656">
    <property type="entry name" value="Acyl_transf_3_dom"/>
</dbReference>
<dbReference type="InterPro" id="IPR050879">
    <property type="entry name" value="Acyltransferase_3"/>
</dbReference>
<feature type="transmembrane region" description="Helical" evidence="1">
    <location>
        <begin position="257"/>
        <end position="285"/>
    </location>
</feature>
<feature type="domain" description="Acyltransferase 3" evidence="2">
    <location>
        <begin position="15"/>
        <end position="339"/>
    </location>
</feature>
<dbReference type="Proteomes" id="UP001501599">
    <property type="component" value="Unassembled WGS sequence"/>
</dbReference>
<dbReference type="Pfam" id="PF01757">
    <property type="entry name" value="Acyl_transf_3"/>
    <property type="match status" value="1"/>
</dbReference>